<dbReference type="EMBL" id="CALOZG010000001">
    <property type="protein sequence ID" value="CAH3926883.1"/>
    <property type="molecule type" value="Genomic_DNA"/>
</dbReference>
<dbReference type="AlphaFoldDB" id="A0A9P0X0Y9"/>
<comment type="caution">
    <text evidence="3">The sequence shown here is derived from an EMBL/GenBank/DDBJ whole genome shotgun (WGS) entry which is preliminary data.</text>
</comment>
<dbReference type="GO" id="GO:0003677">
    <property type="term" value="F:DNA binding"/>
    <property type="evidence" value="ECO:0007669"/>
    <property type="project" value="InterPro"/>
</dbReference>
<dbReference type="Pfam" id="PF04218">
    <property type="entry name" value="CENP-B_N"/>
    <property type="match status" value="1"/>
</dbReference>
<dbReference type="InterPro" id="IPR036388">
    <property type="entry name" value="WH-like_DNA-bd_sf"/>
</dbReference>
<dbReference type="InterPro" id="IPR007889">
    <property type="entry name" value="HTH_Psq"/>
</dbReference>
<sequence length="96" mass="10982">MKSEKETKPKLKRKFISLKQKIDILDQLNNGKKLAVIAKDLELNESTIRTIKQNESKIRNAVMSRSLQNLSKSSRVKDSLLPKPEKCLMICIEDGN</sequence>
<proteinExistence type="predicted"/>
<evidence type="ECO:0000259" key="2">
    <source>
        <dbReference type="Pfam" id="PF04218"/>
    </source>
</evidence>
<keyword evidence="4" id="KW-1185">Reference proteome</keyword>
<feature type="domain" description="HTH psq-type" evidence="2">
    <location>
        <begin position="12"/>
        <end position="60"/>
    </location>
</feature>
<dbReference type="InterPro" id="IPR009057">
    <property type="entry name" value="Homeodomain-like_sf"/>
</dbReference>
<protein>
    <recommendedName>
        <fullName evidence="2">HTH psq-type domain-containing protein</fullName>
    </recommendedName>
</protein>
<accession>A0A9P0X0Y9</accession>
<name>A0A9P0X0Y9_PIEBR</name>
<reference evidence="3" key="1">
    <citation type="submission" date="2022-05" db="EMBL/GenBank/DDBJ databases">
        <authorList>
            <person name="Okamura Y."/>
        </authorList>
    </citation>
    <scope>NUCLEOTIDE SEQUENCE</scope>
</reference>
<comment type="subcellular location">
    <subcellularLocation>
        <location evidence="1">Nucleus</location>
    </subcellularLocation>
</comment>
<gene>
    <name evidence="3" type="ORF">PIBRA_LOCUS1164</name>
</gene>
<evidence type="ECO:0000313" key="3">
    <source>
        <dbReference type="EMBL" id="CAH3926883.1"/>
    </source>
</evidence>
<dbReference type="Gene3D" id="1.10.10.10">
    <property type="entry name" value="Winged helix-like DNA-binding domain superfamily/Winged helix DNA-binding domain"/>
    <property type="match status" value="1"/>
</dbReference>
<organism evidence="3 4">
    <name type="scientific">Pieris brassicae</name>
    <name type="common">White butterfly</name>
    <name type="synonym">Large white butterfly</name>
    <dbReference type="NCBI Taxonomy" id="7116"/>
    <lineage>
        <taxon>Eukaryota</taxon>
        <taxon>Metazoa</taxon>
        <taxon>Ecdysozoa</taxon>
        <taxon>Arthropoda</taxon>
        <taxon>Hexapoda</taxon>
        <taxon>Insecta</taxon>
        <taxon>Pterygota</taxon>
        <taxon>Neoptera</taxon>
        <taxon>Endopterygota</taxon>
        <taxon>Lepidoptera</taxon>
        <taxon>Glossata</taxon>
        <taxon>Ditrysia</taxon>
        <taxon>Papilionoidea</taxon>
        <taxon>Pieridae</taxon>
        <taxon>Pierinae</taxon>
        <taxon>Pieris</taxon>
    </lineage>
</organism>
<dbReference type="SUPFAM" id="SSF46689">
    <property type="entry name" value="Homeodomain-like"/>
    <property type="match status" value="1"/>
</dbReference>
<evidence type="ECO:0000256" key="1">
    <source>
        <dbReference type="ARBA" id="ARBA00004123"/>
    </source>
</evidence>
<evidence type="ECO:0000313" key="4">
    <source>
        <dbReference type="Proteomes" id="UP001152562"/>
    </source>
</evidence>
<dbReference type="Proteomes" id="UP001152562">
    <property type="component" value="Unassembled WGS sequence"/>
</dbReference>
<dbReference type="GO" id="GO:0005634">
    <property type="term" value="C:nucleus"/>
    <property type="evidence" value="ECO:0007669"/>
    <property type="project" value="UniProtKB-SubCell"/>
</dbReference>